<comment type="subcellular location">
    <subcellularLocation>
        <location evidence="1">Lysosome membrane</location>
        <topology evidence="1">Lipid-anchor</topology>
        <orientation evidence="1">Cytoplasmic side</orientation>
    </subcellularLocation>
</comment>
<keyword evidence="6" id="KW-0449">Lipoprotein</keyword>
<reference evidence="8 9" key="1">
    <citation type="journal article" date="2017" name="Curr. Biol.">
        <title>Genome architecture and evolution of a unichromosomal asexual nematode.</title>
        <authorList>
            <person name="Fradin H."/>
            <person name="Zegar C."/>
            <person name="Gutwein M."/>
            <person name="Lucas J."/>
            <person name="Kovtun M."/>
            <person name="Corcoran D."/>
            <person name="Baugh L.R."/>
            <person name="Kiontke K."/>
            <person name="Gunsalus K."/>
            <person name="Fitch D.H."/>
            <person name="Piano F."/>
        </authorList>
    </citation>
    <scope>NUCLEOTIDE SEQUENCE [LARGE SCALE GENOMIC DNA]</scope>
    <source>
        <strain evidence="8">PF1309</strain>
    </source>
</reference>
<comment type="similarity">
    <text evidence="2">Belongs to the BORCS5 family.</text>
</comment>
<evidence type="ECO:0000256" key="1">
    <source>
        <dbReference type="ARBA" id="ARBA00004122"/>
    </source>
</evidence>
<sequence length="222" mass="24877">MSYVPSLVRLDHTILKHDREWILHTLPKEPIRVAAEHIPDPDIDPTSTVGKQEIPRFLPLIRSAIGKGKDLPLDNRQLISSRAIFKFATRLQEHLSQCAKVITSGQAQIVTAIKSTDLESSATASALTRKKRSYAEFVATLQHIDEMNKEVAKIQNLLQNLVPQMEALNELLPSNERLERLDLRGILESSASSVNSTPSPRRRPNSSAPQSQIEEIRVRDLA</sequence>
<evidence type="ECO:0000313" key="9">
    <source>
        <dbReference type="Proteomes" id="UP000218231"/>
    </source>
</evidence>
<protein>
    <recommendedName>
        <fullName evidence="3">BLOC-1-related complex subunit 5</fullName>
    </recommendedName>
</protein>
<dbReference type="PANTHER" id="PTHR31634">
    <property type="entry name" value="BLOC-1-RELATED COMPLEX SUBUNIT 5"/>
    <property type="match status" value="1"/>
</dbReference>
<evidence type="ECO:0000256" key="2">
    <source>
        <dbReference type="ARBA" id="ARBA00010235"/>
    </source>
</evidence>
<comment type="caution">
    <text evidence="8">The sequence shown here is derived from an EMBL/GenBank/DDBJ whole genome shotgun (WGS) entry which is preliminary data.</text>
</comment>
<dbReference type="AlphaFoldDB" id="A0A2A2LQX6"/>
<dbReference type="InterPro" id="IPR018780">
    <property type="entry name" value="TBORCS5"/>
</dbReference>
<evidence type="ECO:0000313" key="8">
    <source>
        <dbReference type="EMBL" id="PAV88580.1"/>
    </source>
</evidence>
<proteinExistence type="inferred from homology"/>
<dbReference type="OrthoDB" id="5850317at2759"/>
<evidence type="ECO:0000256" key="4">
    <source>
        <dbReference type="ARBA" id="ARBA00023136"/>
    </source>
</evidence>
<dbReference type="GO" id="GO:0030672">
    <property type="term" value="C:synaptic vesicle membrane"/>
    <property type="evidence" value="ECO:0007669"/>
    <property type="project" value="TreeGrafter"/>
</dbReference>
<feature type="region of interest" description="Disordered" evidence="7">
    <location>
        <begin position="189"/>
        <end position="222"/>
    </location>
</feature>
<dbReference type="GO" id="GO:0098574">
    <property type="term" value="C:cytoplasmic side of lysosomal membrane"/>
    <property type="evidence" value="ECO:0007669"/>
    <property type="project" value="TreeGrafter"/>
</dbReference>
<dbReference type="GO" id="GO:0072384">
    <property type="term" value="P:organelle transport along microtubule"/>
    <property type="evidence" value="ECO:0007669"/>
    <property type="project" value="TreeGrafter"/>
</dbReference>
<dbReference type="CDD" id="cd22789">
    <property type="entry name" value="BORCS5-like"/>
    <property type="match status" value="1"/>
</dbReference>
<evidence type="ECO:0000256" key="7">
    <source>
        <dbReference type="SAM" id="MobiDB-lite"/>
    </source>
</evidence>
<gene>
    <name evidence="8" type="ORF">WR25_14584</name>
</gene>
<dbReference type="STRING" id="2018661.A0A2A2LQX6"/>
<dbReference type="Pfam" id="PF10158">
    <property type="entry name" value="LOH1CR12"/>
    <property type="match status" value="1"/>
</dbReference>
<keyword evidence="9" id="KW-1185">Reference proteome</keyword>
<organism evidence="8 9">
    <name type="scientific">Diploscapter pachys</name>
    <dbReference type="NCBI Taxonomy" id="2018661"/>
    <lineage>
        <taxon>Eukaryota</taxon>
        <taxon>Metazoa</taxon>
        <taxon>Ecdysozoa</taxon>
        <taxon>Nematoda</taxon>
        <taxon>Chromadorea</taxon>
        <taxon>Rhabditida</taxon>
        <taxon>Rhabditina</taxon>
        <taxon>Rhabditomorpha</taxon>
        <taxon>Rhabditoidea</taxon>
        <taxon>Rhabditidae</taxon>
        <taxon>Diploscapter</taxon>
    </lineage>
</organism>
<name>A0A2A2LQX6_9BILA</name>
<keyword evidence="4" id="KW-0472">Membrane</keyword>
<dbReference type="GO" id="GO:0099078">
    <property type="term" value="C:BORC complex"/>
    <property type="evidence" value="ECO:0007669"/>
    <property type="project" value="TreeGrafter"/>
</dbReference>
<dbReference type="GO" id="GO:0032418">
    <property type="term" value="P:lysosome localization"/>
    <property type="evidence" value="ECO:0007669"/>
    <property type="project" value="InterPro"/>
</dbReference>
<feature type="compositionally biased region" description="Low complexity" evidence="7">
    <location>
        <begin position="189"/>
        <end position="211"/>
    </location>
</feature>
<evidence type="ECO:0000256" key="3">
    <source>
        <dbReference type="ARBA" id="ARBA00022300"/>
    </source>
</evidence>
<evidence type="ECO:0000256" key="6">
    <source>
        <dbReference type="ARBA" id="ARBA00023288"/>
    </source>
</evidence>
<dbReference type="GO" id="GO:1903744">
    <property type="term" value="P:positive regulation of anterograde synaptic vesicle transport"/>
    <property type="evidence" value="ECO:0007669"/>
    <property type="project" value="TreeGrafter"/>
</dbReference>
<dbReference type="PANTHER" id="PTHR31634:SF2">
    <property type="entry name" value="BLOC-1-RELATED COMPLEX SUBUNIT 5"/>
    <property type="match status" value="1"/>
</dbReference>
<keyword evidence="5" id="KW-0458">Lysosome</keyword>
<dbReference type="Proteomes" id="UP000218231">
    <property type="component" value="Unassembled WGS sequence"/>
</dbReference>
<dbReference type="EMBL" id="LIAE01006511">
    <property type="protein sequence ID" value="PAV88580.1"/>
    <property type="molecule type" value="Genomic_DNA"/>
</dbReference>
<evidence type="ECO:0000256" key="5">
    <source>
        <dbReference type="ARBA" id="ARBA00023228"/>
    </source>
</evidence>
<accession>A0A2A2LQX6</accession>